<dbReference type="AlphaFoldDB" id="A0A8T1QM84"/>
<evidence type="ECO:0000313" key="1">
    <source>
        <dbReference type="EMBL" id="KAG6655122.1"/>
    </source>
</evidence>
<sequence length="55" mass="5834">MAASLPFVSWQKLISSCSLAGSGFNGLCKEKGHAATILVVPPKSVPKRPNPKEVR</sequence>
<protein>
    <submittedName>
        <fullName evidence="1">Uncharacterized protein</fullName>
    </submittedName>
</protein>
<comment type="caution">
    <text evidence="1">The sequence shown here is derived from an EMBL/GenBank/DDBJ whole genome shotgun (WGS) entry which is preliminary data.</text>
</comment>
<name>A0A8T1QM84_CARIL</name>
<dbReference type="Proteomes" id="UP000811609">
    <property type="component" value="Chromosome 5"/>
</dbReference>
<gene>
    <name evidence="1" type="ORF">CIPAW_05G194100</name>
</gene>
<organism evidence="1 2">
    <name type="scientific">Carya illinoinensis</name>
    <name type="common">Pecan</name>
    <dbReference type="NCBI Taxonomy" id="32201"/>
    <lineage>
        <taxon>Eukaryota</taxon>
        <taxon>Viridiplantae</taxon>
        <taxon>Streptophyta</taxon>
        <taxon>Embryophyta</taxon>
        <taxon>Tracheophyta</taxon>
        <taxon>Spermatophyta</taxon>
        <taxon>Magnoliopsida</taxon>
        <taxon>eudicotyledons</taxon>
        <taxon>Gunneridae</taxon>
        <taxon>Pentapetalae</taxon>
        <taxon>rosids</taxon>
        <taxon>fabids</taxon>
        <taxon>Fagales</taxon>
        <taxon>Juglandaceae</taxon>
        <taxon>Carya</taxon>
    </lineage>
</organism>
<dbReference type="EMBL" id="CM031813">
    <property type="protein sequence ID" value="KAG6655122.1"/>
    <property type="molecule type" value="Genomic_DNA"/>
</dbReference>
<reference evidence="1" key="1">
    <citation type="submission" date="2020-12" db="EMBL/GenBank/DDBJ databases">
        <title>WGS assembly of Carya illinoinensis cv. Pawnee.</title>
        <authorList>
            <person name="Platts A."/>
            <person name="Shu S."/>
            <person name="Wright S."/>
            <person name="Barry K."/>
            <person name="Edger P."/>
            <person name="Pires J.C."/>
            <person name="Schmutz J."/>
        </authorList>
    </citation>
    <scope>NUCLEOTIDE SEQUENCE</scope>
    <source>
        <tissue evidence="1">Leaf</tissue>
    </source>
</reference>
<proteinExistence type="predicted"/>
<keyword evidence="2" id="KW-1185">Reference proteome</keyword>
<accession>A0A8T1QM84</accession>
<evidence type="ECO:0000313" key="2">
    <source>
        <dbReference type="Proteomes" id="UP000811609"/>
    </source>
</evidence>